<reference evidence="2 3" key="1">
    <citation type="submission" date="2020-06" db="EMBL/GenBank/DDBJ databases">
        <title>Actinokineospora xiongansis sp. nov., isolated from soil of Baiyangdian.</title>
        <authorList>
            <person name="Zhang X."/>
        </authorList>
    </citation>
    <scope>NUCLEOTIDE SEQUENCE [LARGE SCALE GENOMIC DNA]</scope>
    <source>
        <strain evidence="2 3">HBU206404</strain>
    </source>
</reference>
<name>A0ABR7LD93_9PSEU</name>
<accession>A0ABR7LD93</accession>
<sequence length="74" mass="8744">MLDGIAYWDELRDSPSQLEICFAIFANVIEFDDHGQPTNEKYAERRAAVWLYRYCTGEQPPGEPEIEPWECRLY</sequence>
<feature type="domain" description="DUF7677" evidence="1">
    <location>
        <begin position="1"/>
        <end position="74"/>
    </location>
</feature>
<dbReference type="EMBL" id="JABVED010000017">
    <property type="protein sequence ID" value="MBC6450558.1"/>
    <property type="molecule type" value="Genomic_DNA"/>
</dbReference>
<gene>
    <name evidence="2" type="ORF">GPZ80_25700</name>
</gene>
<organism evidence="2 3">
    <name type="scientific">Actinokineospora xionganensis</name>
    <dbReference type="NCBI Taxonomy" id="2684470"/>
    <lineage>
        <taxon>Bacteria</taxon>
        <taxon>Bacillati</taxon>
        <taxon>Actinomycetota</taxon>
        <taxon>Actinomycetes</taxon>
        <taxon>Pseudonocardiales</taxon>
        <taxon>Pseudonocardiaceae</taxon>
        <taxon>Actinokineospora</taxon>
    </lineage>
</organism>
<evidence type="ECO:0000313" key="2">
    <source>
        <dbReference type="EMBL" id="MBC6450558.1"/>
    </source>
</evidence>
<dbReference type="InterPro" id="IPR056094">
    <property type="entry name" value="DUF7677"/>
</dbReference>
<evidence type="ECO:0000259" key="1">
    <source>
        <dbReference type="Pfam" id="PF24725"/>
    </source>
</evidence>
<protein>
    <recommendedName>
        <fullName evidence="1">DUF7677 domain-containing protein</fullName>
    </recommendedName>
</protein>
<dbReference type="Proteomes" id="UP000734823">
    <property type="component" value="Unassembled WGS sequence"/>
</dbReference>
<evidence type="ECO:0000313" key="3">
    <source>
        <dbReference type="Proteomes" id="UP000734823"/>
    </source>
</evidence>
<comment type="caution">
    <text evidence="2">The sequence shown here is derived from an EMBL/GenBank/DDBJ whole genome shotgun (WGS) entry which is preliminary data.</text>
</comment>
<dbReference type="Pfam" id="PF24725">
    <property type="entry name" value="DUF7677"/>
    <property type="match status" value="1"/>
</dbReference>
<keyword evidence="3" id="KW-1185">Reference proteome</keyword>
<proteinExistence type="predicted"/>